<gene>
    <name evidence="2" type="ORF">TrLO_g8370</name>
</gene>
<reference evidence="3" key="1">
    <citation type="journal article" date="2023" name="Commun. Biol.">
        <title>Genome analysis of Parmales, the sister group of diatoms, reveals the evolutionary specialization of diatoms from phago-mixotrophs to photoautotrophs.</title>
        <authorList>
            <person name="Ban H."/>
            <person name="Sato S."/>
            <person name="Yoshikawa S."/>
            <person name="Yamada K."/>
            <person name="Nakamura Y."/>
            <person name="Ichinomiya M."/>
            <person name="Sato N."/>
            <person name="Blanc-Mathieu R."/>
            <person name="Endo H."/>
            <person name="Kuwata A."/>
            <person name="Ogata H."/>
        </authorList>
    </citation>
    <scope>NUCLEOTIDE SEQUENCE [LARGE SCALE GENOMIC DNA]</scope>
    <source>
        <strain evidence="3">NIES 3700</strain>
    </source>
</reference>
<dbReference type="EMBL" id="BRXW01000008">
    <property type="protein sequence ID" value="GMH99269.1"/>
    <property type="molecule type" value="Genomic_DNA"/>
</dbReference>
<evidence type="ECO:0000313" key="3">
    <source>
        <dbReference type="Proteomes" id="UP001165122"/>
    </source>
</evidence>
<accession>A0A9W7BYL0</accession>
<sequence length="60" mass="7043">MSTEDEDDQLIQSLSEQAEANDVRIKELEDENKELEFENRSLRAQLEEEGWVEGEDDKDD</sequence>
<feature type="region of interest" description="Disordered" evidence="1">
    <location>
        <begin position="1"/>
        <end position="20"/>
    </location>
</feature>
<name>A0A9W7BYL0_9STRA</name>
<protein>
    <submittedName>
        <fullName evidence="2">Uncharacterized protein</fullName>
    </submittedName>
</protein>
<proteinExistence type="predicted"/>
<feature type="region of interest" description="Disordered" evidence="1">
    <location>
        <begin position="37"/>
        <end position="60"/>
    </location>
</feature>
<keyword evidence="3" id="KW-1185">Reference proteome</keyword>
<feature type="non-terminal residue" evidence="2">
    <location>
        <position position="60"/>
    </location>
</feature>
<organism evidence="2 3">
    <name type="scientific">Triparma laevis f. longispina</name>
    <dbReference type="NCBI Taxonomy" id="1714387"/>
    <lineage>
        <taxon>Eukaryota</taxon>
        <taxon>Sar</taxon>
        <taxon>Stramenopiles</taxon>
        <taxon>Ochrophyta</taxon>
        <taxon>Bolidophyceae</taxon>
        <taxon>Parmales</taxon>
        <taxon>Triparmaceae</taxon>
        <taxon>Triparma</taxon>
    </lineage>
</organism>
<evidence type="ECO:0000313" key="2">
    <source>
        <dbReference type="EMBL" id="GMH99269.1"/>
    </source>
</evidence>
<evidence type="ECO:0000256" key="1">
    <source>
        <dbReference type="SAM" id="MobiDB-lite"/>
    </source>
</evidence>
<feature type="compositionally biased region" description="Acidic residues" evidence="1">
    <location>
        <begin position="47"/>
        <end position="60"/>
    </location>
</feature>
<comment type="caution">
    <text evidence="2">The sequence shown here is derived from an EMBL/GenBank/DDBJ whole genome shotgun (WGS) entry which is preliminary data.</text>
</comment>
<dbReference type="AlphaFoldDB" id="A0A9W7BYL0"/>
<dbReference type="Proteomes" id="UP001165122">
    <property type="component" value="Unassembled WGS sequence"/>
</dbReference>